<dbReference type="GO" id="GO:0005634">
    <property type="term" value="C:nucleus"/>
    <property type="evidence" value="ECO:0007669"/>
    <property type="project" value="UniProtKB-SubCell"/>
</dbReference>
<dbReference type="EnsemblMetazoa" id="CapteT118316">
    <property type="protein sequence ID" value="CapteP118316"/>
    <property type="gene ID" value="CapteG118316"/>
</dbReference>
<comment type="subcellular location">
    <subcellularLocation>
        <location evidence="10">Chromosome</location>
        <location evidence="10">Centromere</location>
        <location evidence="10">Kinetochore</location>
    </subcellularLocation>
    <subcellularLocation>
        <location evidence="10">Nucleus</location>
    </subcellularLocation>
</comment>
<dbReference type="AlphaFoldDB" id="R7UFU6"/>
<dbReference type="Proteomes" id="UP000014760">
    <property type="component" value="Unassembled WGS sequence"/>
</dbReference>
<evidence type="ECO:0000256" key="7">
    <source>
        <dbReference type="ARBA" id="ARBA00023242"/>
    </source>
</evidence>
<dbReference type="OrthoDB" id="7459479at2759"/>
<feature type="domain" description="Kinetochore protein Ndc80 CH" evidence="12">
    <location>
        <begin position="2"/>
        <end position="118"/>
    </location>
</feature>
<evidence type="ECO:0000313" key="15">
    <source>
        <dbReference type="Proteomes" id="UP000014760"/>
    </source>
</evidence>
<dbReference type="Gene3D" id="1.10.418.30">
    <property type="entry name" value="Ncd80 complex, Ncd80 subunit"/>
    <property type="match status" value="1"/>
</dbReference>
<keyword evidence="4 10" id="KW-0498">Mitosis</keyword>
<dbReference type="HOGENOM" id="CLU_814324_0_0_1"/>
<accession>R7UFU6</accession>
<dbReference type="OMA" id="EERCANI"/>
<evidence type="ECO:0000256" key="2">
    <source>
        <dbReference type="ARBA" id="ARBA00022454"/>
    </source>
</evidence>
<keyword evidence="8 10" id="KW-0131">Cell cycle</keyword>
<evidence type="ECO:0000256" key="3">
    <source>
        <dbReference type="ARBA" id="ARBA00022618"/>
    </source>
</evidence>
<evidence type="ECO:0000313" key="13">
    <source>
        <dbReference type="EMBL" id="ELU04973.1"/>
    </source>
</evidence>
<proteinExistence type="inferred from homology"/>
<evidence type="ECO:0000256" key="8">
    <source>
        <dbReference type="ARBA" id="ARBA00023306"/>
    </source>
</evidence>
<keyword evidence="9 10" id="KW-0137">Centromere</keyword>
<evidence type="ECO:0000313" key="14">
    <source>
        <dbReference type="EnsemblMetazoa" id="CapteP118316"/>
    </source>
</evidence>
<evidence type="ECO:0000256" key="9">
    <source>
        <dbReference type="ARBA" id="ARBA00023328"/>
    </source>
</evidence>
<dbReference type="EMBL" id="KB301919">
    <property type="protein sequence ID" value="ELU04973.1"/>
    <property type="molecule type" value="Genomic_DNA"/>
</dbReference>
<dbReference type="InterPro" id="IPR005550">
    <property type="entry name" value="Kinetochore_Ndc80"/>
</dbReference>
<dbReference type="STRING" id="283909.R7UFU6"/>
<dbReference type="InterPro" id="IPR055260">
    <property type="entry name" value="Ndc80_CH"/>
</dbReference>
<evidence type="ECO:0000256" key="10">
    <source>
        <dbReference type="RuleBase" id="RU368072"/>
    </source>
</evidence>
<dbReference type="InterPro" id="IPR038273">
    <property type="entry name" value="Ndc80_sf"/>
</dbReference>
<sequence length="337" mass="38752">IKETRPISSRAFKDESIRSLLTFLTNHGFPHNLNGRMLQSPTSKDFFRIFEFMYNLLDPSYKVNANGKVEEEIPRLVKELGYPLNITRSALLSVGSPHVWPSLLAMLAWLCNMIEVQETDVDDLLFPVASDAAFDSVNSENRVSSSRIMTDLKWQFAEKSYQQFMQGADSFEELEDEFTRQTAMFSGDDGDTNELKLKCEELQNALNILEDEPDELSTKRELLMTHNTDAAKLENFVTSLEQHLNKDDPTNLQIELQDLEAELSGLLTDNKKKEGILETQEFSQSDVDKIKTERQEIQRQAERAETEKHNIEELIWEHEMQIGKQNTQAMASFLNFS</sequence>
<protein>
    <recommendedName>
        <fullName evidence="10">Kinetochore protein NDC80</fullName>
    </recommendedName>
</protein>
<feature type="coiled-coil region" evidence="11">
    <location>
        <begin position="287"/>
        <end position="321"/>
    </location>
</feature>
<evidence type="ECO:0000259" key="12">
    <source>
        <dbReference type="Pfam" id="PF03801"/>
    </source>
</evidence>
<dbReference type="Pfam" id="PF03801">
    <property type="entry name" value="Ndc80_HEC"/>
    <property type="match status" value="1"/>
</dbReference>
<comment type="subunit">
    <text evidence="10">Component of the NDC80 complex.</text>
</comment>
<comment type="function">
    <text evidence="10">Acts as a component of the essential kinetochore-associated NDC80 complex, which is required for chromosome segregation and spindle checkpoint activity.</text>
</comment>
<feature type="coiled-coil region" evidence="11">
    <location>
        <begin position="192"/>
        <end position="219"/>
    </location>
</feature>
<dbReference type="GO" id="GO:0031262">
    <property type="term" value="C:Ndc80 complex"/>
    <property type="evidence" value="ECO:0007669"/>
    <property type="project" value="UniProtKB-UniRule"/>
</dbReference>
<comment type="similarity">
    <text evidence="1 10">Belongs to the NDC80/HEC1 family.</text>
</comment>
<dbReference type="GO" id="GO:0051315">
    <property type="term" value="P:attachment of mitotic spindle microtubules to kinetochore"/>
    <property type="evidence" value="ECO:0007669"/>
    <property type="project" value="UniProtKB-UniRule"/>
</dbReference>
<evidence type="ECO:0000256" key="5">
    <source>
        <dbReference type="ARBA" id="ARBA00022838"/>
    </source>
</evidence>
<keyword evidence="6 11" id="KW-0175">Coiled coil</keyword>
<evidence type="ECO:0000256" key="6">
    <source>
        <dbReference type="ARBA" id="ARBA00023054"/>
    </source>
</evidence>
<keyword evidence="5 10" id="KW-0995">Kinetochore</keyword>
<dbReference type="PANTHER" id="PTHR10643:SF2">
    <property type="entry name" value="KINETOCHORE PROTEIN NDC80 HOMOLOG"/>
    <property type="match status" value="1"/>
</dbReference>
<keyword evidence="3 10" id="KW-0132">Cell division</keyword>
<reference evidence="15" key="1">
    <citation type="submission" date="2012-12" db="EMBL/GenBank/DDBJ databases">
        <authorList>
            <person name="Hellsten U."/>
            <person name="Grimwood J."/>
            <person name="Chapman J.A."/>
            <person name="Shapiro H."/>
            <person name="Aerts A."/>
            <person name="Otillar R.P."/>
            <person name="Terry A.Y."/>
            <person name="Boore J.L."/>
            <person name="Simakov O."/>
            <person name="Marletaz F."/>
            <person name="Cho S.-J."/>
            <person name="Edsinger-Gonzales E."/>
            <person name="Havlak P."/>
            <person name="Kuo D.-H."/>
            <person name="Larsson T."/>
            <person name="Lv J."/>
            <person name="Arendt D."/>
            <person name="Savage R."/>
            <person name="Osoegawa K."/>
            <person name="de Jong P."/>
            <person name="Lindberg D.R."/>
            <person name="Seaver E.C."/>
            <person name="Weisblat D.A."/>
            <person name="Putnam N.H."/>
            <person name="Grigoriev I.V."/>
            <person name="Rokhsar D.S."/>
        </authorList>
    </citation>
    <scope>NUCLEOTIDE SEQUENCE</scope>
    <source>
        <strain evidence="15">I ESC-2004</strain>
    </source>
</reference>
<dbReference type="GO" id="GO:0051301">
    <property type="term" value="P:cell division"/>
    <property type="evidence" value="ECO:0007669"/>
    <property type="project" value="UniProtKB-UniRule"/>
</dbReference>
<reference evidence="13 15" key="2">
    <citation type="journal article" date="2013" name="Nature">
        <title>Insights into bilaterian evolution from three spiralian genomes.</title>
        <authorList>
            <person name="Simakov O."/>
            <person name="Marletaz F."/>
            <person name="Cho S.J."/>
            <person name="Edsinger-Gonzales E."/>
            <person name="Havlak P."/>
            <person name="Hellsten U."/>
            <person name="Kuo D.H."/>
            <person name="Larsson T."/>
            <person name="Lv J."/>
            <person name="Arendt D."/>
            <person name="Savage R."/>
            <person name="Osoegawa K."/>
            <person name="de Jong P."/>
            <person name="Grimwood J."/>
            <person name="Chapman J.A."/>
            <person name="Shapiro H."/>
            <person name="Aerts A."/>
            <person name="Otillar R.P."/>
            <person name="Terry A.Y."/>
            <person name="Boore J.L."/>
            <person name="Grigoriev I.V."/>
            <person name="Lindberg D.R."/>
            <person name="Seaver E.C."/>
            <person name="Weisblat D.A."/>
            <person name="Putnam N.H."/>
            <person name="Rokhsar D.S."/>
        </authorList>
    </citation>
    <scope>NUCLEOTIDE SEQUENCE</scope>
    <source>
        <strain evidence="13 15">I ESC-2004</strain>
    </source>
</reference>
<keyword evidence="7 10" id="KW-0539">Nucleus</keyword>
<evidence type="ECO:0000256" key="4">
    <source>
        <dbReference type="ARBA" id="ARBA00022776"/>
    </source>
</evidence>
<dbReference type="EMBL" id="AMQN01023741">
    <property type="status" value="NOT_ANNOTATED_CDS"/>
    <property type="molecule type" value="Genomic_DNA"/>
</dbReference>
<evidence type="ECO:0000256" key="11">
    <source>
        <dbReference type="SAM" id="Coils"/>
    </source>
</evidence>
<keyword evidence="2 10" id="KW-0158">Chromosome</keyword>
<keyword evidence="15" id="KW-1185">Reference proteome</keyword>
<feature type="non-terminal residue" evidence="13">
    <location>
        <position position="1"/>
    </location>
</feature>
<evidence type="ECO:0000256" key="1">
    <source>
        <dbReference type="ARBA" id="ARBA00007050"/>
    </source>
</evidence>
<reference evidence="14" key="3">
    <citation type="submission" date="2015-06" db="UniProtKB">
        <authorList>
            <consortium name="EnsemblMetazoa"/>
        </authorList>
    </citation>
    <scope>IDENTIFICATION</scope>
</reference>
<name>R7UFU6_CAPTE</name>
<dbReference type="PANTHER" id="PTHR10643">
    <property type="entry name" value="KINETOCHORE PROTEIN NDC80"/>
    <property type="match status" value="1"/>
</dbReference>
<gene>
    <name evidence="13" type="ORF">CAPTEDRAFT_118316</name>
</gene>
<organism evidence="13">
    <name type="scientific">Capitella teleta</name>
    <name type="common">Polychaete worm</name>
    <dbReference type="NCBI Taxonomy" id="283909"/>
    <lineage>
        <taxon>Eukaryota</taxon>
        <taxon>Metazoa</taxon>
        <taxon>Spiralia</taxon>
        <taxon>Lophotrochozoa</taxon>
        <taxon>Annelida</taxon>
        <taxon>Polychaeta</taxon>
        <taxon>Sedentaria</taxon>
        <taxon>Scolecida</taxon>
        <taxon>Capitellidae</taxon>
        <taxon>Capitella</taxon>
    </lineage>
</organism>